<evidence type="ECO:0000259" key="1">
    <source>
        <dbReference type="PROSITE" id="PS51186"/>
    </source>
</evidence>
<dbReference type="PROSITE" id="PS51186">
    <property type="entry name" value="GNAT"/>
    <property type="match status" value="1"/>
</dbReference>
<proteinExistence type="predicted"/>
<dbReference type="InterPro" id="IPR022525">
    <property type="entry name" value="GNAT_AblB"/>
</dbReference>
<name>A0A1I6K6X0_9FIRM</name>
<sequence>MDCITKIRNSFIHHGRNSNRIYVMSLEINDLPDLLVELEELAKKKHYTKIIAKVPIIAKEYFEENGFIMEAAIPGFYAGKQECCFYAKYLENERKINLCQEQCDKVLEIAGGKKTIVQSPVLSDTYTFRRLAEKDIDKMIQLYQSVFKSYPFPIYDKKYLEETMKSNVSYFGIFDQEYLISASSIEAEEKYKNAELTDFATLKKYRGQGLALFLLAQMEQYMREMGFCIAYTIARSKSYSMNCTFAKMGYMYTGILVNNTQIGGQIESMNIWWKRIEEK</sequence>
<dbReference type="Gene3D" id="3.40.630.30">
    <property type="match status" value="1"/>
</dbReference>
<dbReference type="Proteomes" id="UP000199659">
    <property type="component" value="Unassembled WGS sequence"/>
</dbReference>
<accession>A0A1I6K6X0</accession>
<keyword evidence="2" id="KW-0808">Transferase</keyword>
<feature type="domain" description="N-acetyltransferase" evidence="1">
    <location>
        <begin position="126"/>
        <end position="277"/>
    </location>
</feature>
<dbReference type="RefSeq" id="WP_092560770.1">
    <property type="nucleotide sequence ID" value="NZ_FOYZ01000008.1"/>
</dbReference>
<dbReference type="Pfam" id="PF13527">
    <property type="entry name" value="Acetyltransf_9"/>
    <property type="match status" value="1"/>
</dbReference>
<evidence type="ECO:0000313" key="2">
    <source>
        <dbReference type="EMBL" id="SFR86957.1"/>
    </source>
</evidence>
<dbReference type="OrthoDB" id="9790652at2"/>
<dbReference type="NCBIfam" id="TIGR03827">
    <property type="entry name" value="GNAT_ablB"/>
    <property type="match status" value="1"/>
</dbReference>
<keyword evidence="3" id="KW-1185">Reference proteome</keyword>
<dbReference type="GO" id="GO:0008080">
    <property type="term" value="F:N-acetyltransferase activity"/>
    <property type="evidence" value="ECO:0007669"/>
    <property type="project" value="InterPro"/>
</dbReference>
<dbReference type="EMBL" id="FOYZ01000008">
    <property type="protein sequence ID" value="SFR86957.1"/>
    <property type="molecule type" value="Genomic_DNA"/>
</dbReference>
<dbReference type="InterPro" id="IPR000182">
    <property type="entry name" value="GNAT_dom"/>
</dbReference>
<dbReference type="InterPro" id="IPR016181">
    <property type="entry name" value="Acyl_CoA_acyltransferase"/>
</dbReference>
<reference evidence="2 3" key="1">
    <citation type="submission" date="2016-10" db="EMBL/GenBank/DDBJ databases">
        <authorList>
            <person name="de Groot N.N."/>
        </authorList>
    </citation>
    <scope>NUCLEOTIDE SEQUENCE [LARGE SCALE GENOMIC DNA]</scope>
    <source>
        <strain evidence="2 3">743A</strain>
    </source>
</reference>
<evidence type="ECO:0000313" key="3">
    <source>
        <dbReference type="Proteomes" id="UP000199659"/>
    </source>
</evidence>
<organism evidence="2 3">
    <name type="scientific">Anaeromicropila populeti</name>
    <dbReference type="NCBI Taxonomy" id="37658"/>
    <lineage>
        <taxon>Bacteria</taxon>
        <taxon>Bacillati</taxon>
        <taxon>Bacillota</taxon>
        <taxon>Clostridia</taxon>
        <taxon>Lachnospirales</taxon>
        <taxon>Lachnospiraceae</taxon>
        <taxon>Anaeromicropila</taxon>
    </lineage>
</organism>
<protein>
    <submittedName>
        <fullName evidence="2">Putative beta-lysine N-acetyltransferase</fullName>
    </submittedName>
</protein>
<dbReference type="SUPFAM" id="SSF55729">
    <property type="entry name" value="Acyl-CoA N-acyltransferases (Nat)"/>
    <property type="match status" value="1"/>
</dbReference>
<dbReference type="CDD" id="cd04301">
    <property type="entry name" value="NAT_SF"/>
    <property type="match status" value="1"/>
</dbReference>
<gene>
    <name evidence="2" type="ORF">SAMN05661086_02240</name>
</gene>
<dbReference type="AlphaFoldDB" id="A0A1I6K6X0"/>
<dbReference type="STRING" id="37658.SAMN05661086_02240"/>